<dbReference type="GO" id="GO:0046167">
    <property type="term" value="P:glycerol-3-phosphate biosynthetic process"/>
    <property type="evidence" value="ECO:0007669"/>
    <property type="project" value="UniProtKB-UniRule"/>
</dbReference>
<dbReference type="NCBIfam" id="NF000942">
    <property type="entry name" value="PRK00094.1-4"/>
    <property type="match status" value="1"/>
</dbReference>
<keyword evidence="7 13" id="KW-0594">Phospholipid biosynthesis</keyword>
<feature type="binding site" evidence="13">
    <location>
        <position position="278"/>
    </location>
    <ligand>
        <name>NADPH</name>
        <dbReference type="ChEBI" id="CHEBI:57783"/>
    </ligand>
</feature>
<evidence type="ECO:0000256" key="10">
    <source>
        <dbReference type="ARBA" id="ARBA00066687"/>
    </source>
</evidence>
<dbReference type="Proteomes" id="UP000254029">
    <property type="component" value="Unassembled WGS sequence"/>
</dbReference>
<dbReference type="SUPFAM" id="SSF48179">
    <property type="entry name" value="6-phosphogluconate dehydrogenase C-terminal domain-like"/>
    <property type="match status" value="1"/>
</dbReference>
<feature type="binding site" evidence="13">
    <location>
        <position position="47"/>
    </location>
    <ligand>
        <name>NADPH</name>
        <dbReference type="ChEBI" id="CHEBI:57783"/>
    </ligand>
</feature>
<feature type="binding site" evidence="16">
    <location>
        <position position="137"/>
    </location>
    <ligand>
        <name>NAD(+)</name>
        <dbReference type="ChEBI" id="CHEBI:57540"/>
    </ligand>
</feature>
<dbReference type="InterPro" id="IPR013328">
    <property type="entry name" value="6PGD_dom2"/>
</dbReference>
<evidence type="ECO:0000256" key="16">
    <source>
        <dbReference type="PIRSR" id="PIRSR000114-3"/>
    </source>
</evidence>
<feature type="domain" description="Glycerol-3-phosphate dehydrogenase NAD-dependent N-terminal" evidence="18">
    <location>
        <begin position="2"/>
        <end position="157"/>
    </location>
</feature>
<feature type="binding site" evidence="13">
    <location>
        <position position="133"/>
    </location>
    <ligand>
        <name>sn-glycerol 3-phosphate</name>
        <dbReference type="ChEBI" id="CHEBI:57597"/>
    </ligand>
</feature>
<dbReference type="Gene3D" id="3.40.50.720">
    <property type="entry name" value="NAD(P)-binding Rossmann-like Domain"/>
    <property type="match status" value="1"/>
</dbReference>
<dbReference type="GO" id="GO:0005829">
    <property type="term" value="C:cytosol"/>
    <property type="evidence" value="ECO:0007669"/>
    <property type="project" value="TreeGrafter"/>
</dbReference>
<dbReference type="SUPFAM" id="SSF51735">
    <property type="entry name" value="NAD(P)-binding Rossmann-fold domains"/>
    <property type="match status" value="1"/>
</dbReference>
<sequence>MKLAILGAGAWGSALAIAFARHHQVTLWARDAEQIRQLGEERVNRRYLPDCPFPEQLKLSSDLAEAAHDAELVLIVTPMAGLRPTLKALTALDAPLPPILWACKGFEAGSSLLPHQVAEEELPADHLYGALSGPSFAREVAQGLPAAVTIASDHAEFAASVARELHSPLLRLYANDDLVGVEVGGAVKNVMAIATGVADGLDFGMNARAALITRGLAEITRLAMALGASPQTMMGLSGMGDLILTCTGALSRNRQVGLKLAEGKPLQQVLEELGHVAEGVATAREVLTMAERLQVDMPITAAVCGLLYQGHDPQQVVDGLLRRSPKSESGGLLD</sequence>
<evidence type="ECO:0000256" key="3">
    <source>
        <dbReference type="ARBA" id="ARBA00022857"/>
    </source>
</evidence>
<feature type="binding site" evidence="16">
    <location>
        <position position="252"/>
    </location>
    <ligand>
        <name>NAD(+)</name>
        <dbReference type="ChEBI" id="CHEBI:57540"/>
    </ligand>
</feature>
<dbReference type="FunFam" id="3.40.50.720:FF:000019">
    <property type="entry name" value="Glycerol-3-phosphate dehydrogenase [NAD(P)+]"/>
    <property type="match status" value="1"/>
</dbReference>
<dbReference type="InterPro" id="IPR011128">
    <property type="entry name" value="G3P_DH_NAD-dep_N"/>
</dbReference>
<reference evidence="20 22" key="1">
    <citation type="submission" date="2017-05" db="EMBL/GenBank/DDBJ databases">
        <title>Chromobacterium violaceum GHPS1 isolated from Hydrocarbon polluted soil in French Guiana display an awesome secondary metabolite arsenal and a battery of drug and heavy-metal-resistance and detoxification of xenobiotics proteins.</title>
        <authorList>
            <person name="Belbahri L."/>
        </authorList>
    </citation>
    <scope>NUCLEOTIDE SEQUENCE [LARGE SCALE GENOMIC DNA]</scope>
    <source>
        <strain evidence="20 22">GHPS1</strain>
    </source>
</reference>
<comment type="similarity">
    <text evidence="1 13 17">Belongs to the NAD-dependent glycerol-3-phosphate dehydrogenase family.</text>
</comment>
<feature type="binding site" evidence="13">
    <location>
        <position position="137"/>
    </location>
    <ligand>
        <name>NADPH</name>
        <dbReference type="ChEBI" id="CHEBI:57783"/>
    </ligand>
</feature>
<evidence type="ECO:0000256" key="7">
    <source>
        <dbReference type="ARBA" id="ARBA00023209"/>
    </source>
</evidence>
<feature type="binding site" evidence="13">
    <location>
        <position position="253"/>
    </location>
    <ligand>
        <name>sn-glycerol 3-phosphate</name>
        <dbReference type="ChEBI" id="CHEBI:57597"/>
    </ligand>
</feature>
<keyword evidence="4 13" id="KW-0560">Oxidoreductase</keyword>
<organism evidence="20 22">
    <name type="scientific">Chromobacterium violaceum</name>
    <dbReference type="NCBI Taxonomy" id="536"/>
    <lineage>
        <taxon>Bacteria</taxon>
        <taxon>Pseudomonadati</taxon>
        <taxon>Pseudomonadota</taxon>
        <taxon>Betaproteobacteria</taxon>
        <taxon>Neisseriales</taxon>
        <taxon>Chromobacteriaceae</taxon>
        <taxon>Chromobacterium</taxon>
    </lineage>
</organism>
<gene>
    <name evidence="13 21" type="primary">gpsA</name>
    <name evidence="20" type="ORF">CBW21_06565</name>
    <name evidence="21" type="ORF">NCTC8684_00389</name>
</gene>
<comment type="catalytic activity">
    <reaction evidence="9">
        <text>sn-glycerol 3-phosphate + NADP(+) = dihydroxyacetone phosphate + NADPH + H(+)</text>
        <dbReference type="Rhea" id="RHEA:11096"/>
        <dbReference type="ChEBI" id="CHEBI:15378"/>
        <dbReference type="ChEBI" id="CHEBI:57597"/>
        <dbReference type="ChEBI" id="CHEBI:57642"/>
        <dbReference type="ChEBI" id="CHEBI:57783"/>
        <dbReference type="ChEBI" id="CHEBI:58349"/>
        <dbReference type="EC" id="1.1.1.94"/>
    </reaction>
    <physiologicalReaction direction="right-to-left" evidence="9">
        <dbReference type="Rhea" id="RHEA:11098"/>
    </physiologicalReaction>
</comment>
<evidence type="ECO:0000313" key="23">
    <source>
        <dbReference type="Proteomes" id="UP000254029"/>
    </source>
</evidence>
<feature type="binding site" evidence="13">
    <location>
        <position position="252"/>
    </location>
    <ligand>
        <name>sn-glycerol 3-phosphate</name>
        <dbReference type="ChEBI" id="CHEBI:57597"/>
    </ligand>
</feature>
<dbReference type="RefSeq" id="WP_011134684.1">
    <property type="nucleotide sequence ID" value="NZ_CP024028.1"/>
</dbReference>
<evidence type="ECO:0000256" key="1">
    <source>
        <dbReference type="ARBA" id="ARBA00011009"/>
    </source>
</evidence>
<evidence type="ECO:0000313" key="20">
    <source>
        <dbReference type="EMBL" id="OVE49538.1"/>
    </source>
</evidence>
<dbReference type="PANTHER" id="PTHR11728">
    <property type="entry name" value="GLYCEROL-3-PHOSPHATE DEHYDROGENASE"/>
    <property type="match status" value="1"/>
</dbReference>
<evidence type="ECO:0000256" key="6">
    <source>
        <dbReference type="ARBA" id="ARBA00023098"/>
    </source>
</evidence>
<evidence type="ECO:0000256" key="14">
    <source>
        <dbReference type="PIRSR" id="PIRSR000114-1"/>
    </source>
</evidence>
<evidence type="ECO:0000259" key="18">
    <source>
        <dbReference type="Pfam" id="PF01210"/>
    </source>
</evidence>
<keyword evidence="5 13" id="KW-0520">NAD</keyword>
<evidence type="ECO:0000256" key="15">
    <source>
        <dbReference type="PIRSR" id="PIRSR000114-2"/>
    </source>
</evidence>
<keyword evidence="6 13" id="KW-0443">Lipid metabolism</keyword>
<comment type="catalytic activity">
    <reaction evidence="13">
        <text>sn-glycerol 3-phosphate + NAD(+) = dihydroxyacetone phosphate + NADH + H(+)</text>
        <dbReference type="Rhea" id="RHEA:11092"/>
        <dbReference type="ChEBI" id="CHEBI:15378"/>
        <dbReference type="ChEBI" id="CHEBI:57540"/>
        <dbReference type="ChEBI" id="CHEBI:57597"/>
        <dbReference type="ChEBI" id="CHEBI:57642"/>
        <dbReference type="ChEBI" id="CHEBI:57945"/>
        <dbReference type="EC" id="1.1.1.94"/>
    </reaction>
</comment>
<dbReference type="Pfam" id="PF07479">
    <property type="entry name" value="NAD_Gly3P_dh_C"/>
    <property type="match status" value="1"/>
</dbReference>
<protein>
    <recommendedName>
        <fullName evidence="11 13">Glycerol-3-phosphate dehydrogenase [NAD(P)+]</fullName>
        <ecNumber evidence="10 13">1.1.1.94</ecNumber>
    </recommendedName>
    <alternativeName>
        <fullName evidence="13">NAD(P)(+)-dependent glycerol-3-phosphate dehydrogenase</fullName>
    </alternativeName>
    <alternativeName>
        <fullName evidence="12 13">NAD(P)H-dependent dihydroxyacetone-phosphate reductase</fullName>
    </alternativeName>
</protein>
<dbReference type="GO" id="GO:0008654">
    <property type="term" value="P:phospholipid biosynthetic process"/>
    <property type="evidence" value="ECO:0007669"/>
    <property type="project" value="UniProtKB-KW"/>
</dbReference>
<dbReference type="HAMAP" id="MF_00394">
    <property type="entry name" value="NAD_Glyc3P_dehydrog"/>
    <property type="match status" value="1"/>
</dbReference>
<feature type="binding site" evidence="13">
    <location>
        <position position="276"/>
    </location>
    <ligand>
        <name>NADPH</name>
        <dbReference type="ChEBI" id="CHEBI:57783"/>
    </ligand>
</feature>
<evidence type="ECO:0000256" key="11">
    <source>
        <dbReference type="ARBA" id="ARBA00069372"/>
    </source>
</evidence>
<dbReference type="NCBIfam" id="NF000940">
    <property type="entry name" value="PRK00094.1-2"/>
    <property type="match status" value="1"/>
</dbReference>
<comment type="caution">
    <text evidence="20">The sequence shown here is derived from an EMBL/GenBank/DDBJ whole genome shotgun (WGS) entry which is preliminary data.</text>
</comment>
<dbReference type="PRINTS" id="PR00077">
    <property type="entry name" value="GPDHDRGNASE"/>
</dbReference>
<feature type="binding site" evidence="13">
    <location>
        <position position="104"/>
    </location>
    <ligand>
        <name>sn-glycerol 3-phosphate</name>
        <dbReference type="ChEBI" id="CHEBI:57597"/>
    </ligand>
</feature>
<feature type="binding site" evidence="13">
    <location>
        <position position="241"/>
    </location>
    <ligand>
        <name>sn-glycerol 3-phosphate</name>
        <dbReference type="ChEBI" id="CHEBI:57597"/>
    </ligand>
</feature>
<accession>A0A1R0MFY9</accession>
<reference evidence="21 23" key="2">
    <citation type="submission" date="2018-06" db="EMBL/GenBank/DDBJ databases">
        <authorList>
            <consortium name="Pathogen Informatics"/>
            <person name="Doyle S."/>
        </authorList>
    </citation>
    <scope>NUCLEOTIDE SEQUENCE [LARGE SCALE GENOMIC DNA]</scope>
    <source>
        <strain evidence="21 23">NCTC8684</strain>
    </source>
</reference>
<evidence type="ECO:0000256" key="2">
    <source>
        <dbReference type="ARBA" id="ARBA00022516"/>
    </source>
</evidence>
<feature type="binding site" evidence="15">
    <location>
        <position position="104"/>
    </location>
    <ligand>
        <name>substrate</name>
    </ligand>
</feature>
<evidence type="ECO:0000256" key="4">
    <source>
        <dbReference type="ARBA" id="ARBA00023002"/>
    </source>
</evidence>
<feature type="binding site" evidence="13">
    <location>
        <position position="251"/>
    </location>
    <ligand>
        <name>sn-glycerol 3-phosphate</name>
        <dbReference type="ChEBI" id="CHEBI:57597"/>
    </ligand>
</feature>
<feature type="binding site" evidence="13">
    <location>
        <position position="11"/>
    </location>
    <ligand>
        <name>NADPH</name>
        <dbReference type="ChEBI" id="CHEBI:57783"/>
    </ligand>
</feature>
<evidence type="ECO:0000256" key="9">
    <source>
        <dbReference type="ARBA" id="ARBA00052716"/>
    </source>
</evidence>
<evidence type="ECO:0000256" key="17">
    <source>
        <dbReference type="RuleBase" id="RU000437"/>
    </source>
</evidence>
<dbReference type="EMBL" id="NHOO01000004">
    <property type="protein sequence ID" value="OVE49538.1"/>
    <property type="molecule type" value="Genomic_DNA"/>
</dbReference>
<keyword evidence="13" id="KW-0547">Nucleotide-binding</keyword>
<evidence type="ECO:0000259" key="19">
    <source>
        <dbReference type="Pfam" id="PF07479"/>
    </source>
</evidence>
<dbReference type="GO" id="GO:0006650">
    <property type="term" value="P:glycerophospholipid metabolic process"/>
    <property type="evidence" value="ECO:0007669"/>
    <property type="project" value="UniProtKB-UniRule"/>
</dbReference>
<feature type="binding site" evidence="16">
    <location>
        <begin position="7"/>
        <end position="12"/>
    </location>
    <ligand>
        <name>NAD(+)</name>
        <dbReference type="ChEBI" id="CHEBI:57540"/>
    </ligand>
</feature>
<accession>A0A202BDI5</accession>
<dbReference type="EMBL" id="UIGR01000001">
    <property type="protein sequence ID" value="SUX31351.1"/>
    <property type="molecule type" value="Genomic_DNA"/>
</dbReference>
<proteinExistence type="inferred from homology"/>
<dbReference type="Pfam" id="PF01210">
    <property type="entry name" value="NAD_Gly3P_dh_N"/>
    <property type="match status" value="1"/>
</dbReference>
<dbReference type="SMR" id="A0A1R0MFY9"/>
<dbReference type="UniPathway" id="UPA00940"/>
<dbReference type="GO" id="GO:0046168">
    <property type="term" value="P:glycerol-3-phosphate catabolic process"/>
    <property type="evidence" value="ECO:0007669"/>
    <property type="project" value="InterPro"/>
</dbReference>
<comment type="pathway">
    <text evidence="13">Membrane lipid metabolism; glycerophospholipid metabolism.</text>
</comment>
<dbReference type="PIRSF" id="PIRSF000114">
    <property type="entry name" value="Glycerol-3-P_dh"/>
    <property type="match status" value="1"/>
</dbReference>
<comment type="subcellular location">
    <subcellularLocation>
        <location evidence="13">Cytoplasm</location>
    </subcellularLocation>
</comment>
<feature type="domain" description="Glycerol-3-phosphate dehydrogenase NAD-dependent C-terminal" evidence="19">
    <location>
        <begin position="177"/>
        <end position="317"/>
    </location>
</feature>
<feature type="binding site" evidence="13">
    <location>
        <position position="135"/>
    </location>
    <ligand>
        <name>sn-glycerol 3-phosphate</name>
        <dbReference type="ChEBI" id="CHEBI:57597"/>
    </ligand>
</feature>
<keyword evidence="2 13" id="KW-0444">Lipid biosynthesis</keyword>
<dbReference type="AlphaFoldDB" id="A0A1R0MFY9"/>
<evidence type="ECO:0000313" key="21">
    <source>
        <dbReference type="EMBL" id="SUX31351.1"/>
    </source>
</evidence>
<dbReference type="PROSITE" id="PS00957">
    <property type="entry name" value="NAD_G3PDH"/>
    <property type="match status" value="1"/>
</dbReference>
<feature type="binding site" evidence="13">
    <location>
        <position position="104"/>
    </location>
    <ligand>
        <name>NADPH</name>
        <dbReference type="ChEBI" id="CHEBI:57783"/>
    </ligand>
</feature>
<feature type="binding site" evidence="13">
    <location>
        <position position="30"/>
    </location>
    <ligand>
        <name>NADPH</name>
        <dbReference type="ChEBI" id="CHEBI:57783"/>
    </ligand>
</feature>
<feature type="binding site" evidence="13">
    <location>
        <position position="252"/>
    </location>
    <ligand>
        <name>NADPH</name>
        <dbReference type="ChEBI" id="CHEBI:57783"/>
    </ligand>
</feature>
<dbReference type="EC" id="1.1.1.94" evidence="10 13"/>
<feature type="active site" description="Proton acceptor" evidence="13 14">
    <location>
        <position position="188"/>
    </location>
</feature>
<dbReference type="Proteomes" id="UP000196342">
    <property type="component" value="Unassembled WGS sequence"/>
</dbReference>
<dbReference type="InterPro" id="IPR006168">
    <property type="entry name" value="G3P_DH_NAD-dep"/>
</dbReference>
<comment type="caution">
    <text evidence="13">Lacks conserved residue(s) required for the propagation of feature annotation.</text>
</comment>
<dbReference type="InterPro" id="IPR006109">
    <property type="entry name" value="G3P_DH_NAD-dep_C"/>
</dbReference>
<dbReference type="Gene3D" id="1.10.1040.10">
    <property type="entry name" value="N-(1-d-carboxylethyl)-l-norvaline Dehydrogenase, domain 2"/>
    <property type="match status" value="1"/>
</dbReference>
<keyword evidence="8 13" id="KW-1208">Phospholipid metabolism</keyword>
<dbReference type="GO" id="GO:0047952">
    <property type="term" value="F:glycerol-3-phosphate dehydrogenase [NAD(P)+] activity"/>
    <property type="evidence" value="ECO:0007669"/>
    <property type="project" value="UniProtKB-UniRule"/>
</dbReference>
<evidence type="ECO:0000256" key="12">
    <source>
        <dbReference type="ARBA" id="ARBA00080511"/>
    </source>
</evidence>
<feature type="binding site" evidence="15">
    <location>
        <begin position="252"/>
        <end position="253"/>
    </location>
    <ligand>
        <name>substrate</name>
    </ligand>
</feature>
<dbReference type="PANTHER" id="PTHR11728:SF1">
    <property type="entry name" value="GLYCEROL-3-PHOSPHATE DEHYDROGENASE [NAD(+)] 2, CHLOROPLASTIC"/>
    <property type="match status" value="1"/>
</dbReference>
<keyword evidence="3 13" id="KW-0521">NADP</keyword>
<feature type="binding site" evidence="13">
    <location>
        <position position="188"/>
    </location>
    <ligand>
        <name>sn-glycerol 3-phosphate</name>
        <dbReference type="ChEBI" id="CHEBI:57597"/>
    </ligand>
</feature>
<keyword evidence="13" id="KW-0963">Cytoplasm</keyword>
<name>A0A1R0MFY9_CHRVL</name>
<dbReference type="InterPro" id="IPR008927">
    <property type="entry name" value="6-PGluconate_DH-like_C_sf"/>
</dbReference>
<dbReference type="GO" id="GO:0051287">
    <property type="term" value="F:NAD binding"/>
    <property type="evidence" value="ECO:0007669"/>
    <property type="project" value="InterPro"/>
</dbReference>
<dbReference type="OMA" id="NRMFGNM"/>
<keyword evidence="22" id="KW-1185">Reference proteome</keyword>
<dbReference type="GO" id="GO:0005975">
    <property type="term" value="P:carbohydrate metabolic process"/>
    <property type="evidence" value="ECO:0007669"/>
    <property type="project" value="InterPro"/>
</dbReference>
<evidence type="ECO:0000256" key="8">
    <source>
        <dbReference type="ARBA" id="ARBA00023264"/>
    </source>
</evidence>
<evidence type="ECO:0000256" key="13">
    <source>
        <dbReference type="HAMAP-Rule" id="MF_00394"/>
    </source>
</evidence>
<dbReference type="FunFam" id="1.10.1040.10:FF:000001">
    <property type="entry name" value="Glycerol-3-phosphate dehydrogenase [NAD(P)+]"/>
    <property type="match status" value="1"/>
</dbReference>
<evidence type="ECO:0000256" key="5">
    <source>
        <dbReference type="ARBA" id="ARBA00023027"/>
    </source>
</evidence>
<dbReference type="InterPro" id="IPR036291">
    <property type="entry name" value="NAD(P)-bd_dom_sf"/>
</dbReference>
<evidence type="ECO:0000313" key="22">
    <source>
        <dbReference type="Proteomes" id="UP000196342"/>
    </source>
</evidence>
<comment type="function">
    <text evidence="13">Catalyzes the reduction of the glycolytic intermediate dihydroxyacetone phosphate (DHAP) to sn-glycerol 3-phosphate (G3P), the key precursor for phospholipid synthesis.</text>
</comment>